<evidence type="ECO:0000313" key="3">
    <source>
        <dbReference type="EMBL" id="RFT68256.1"/>
    </source>
</evidence>
<dbReference type="EMBL" id="QVOD01000002">
    <property type="protein sequence ID" value="RFT68256.1"/>
    <property type="molecule type" value="Genomic_DNA"/>
</dbReference>
<dbReference type="Proteomes" id="UP000029389">
    <property type="component" value="Unassembled WGS sequence"/>
</dbReference>
<name>A0A090YTL5_9BACI</name>
<keyword evidence="1" id="KW-0472">Membrane</keyword>
<organism evidence="2 4">
    <name type="scientific">Bacillus clarus</name>
    <dbReference type="NCBI Taxonomy" id="2338372"/>
    <lineage>
        <taxon>Bacteria</taxon>
        <taxon>Bacillati</taxon>
        <taxon>Bacillota</taxon>
        <taxon>Bacilli</taxon>
        <taxon>Bacillales</taxon>
        <taxon>Bacillaceae</taxon>
        <taxon>Bacillus</taxon>
        <taxon>Bacillus cereus group</taxon>
    </lineage>
</organism>
<evidence type="ECO:0000256" key="1">
    <source>
        <dbReference type="SAM" id="Phobius"/>
    </source>
</evidence>
<proteinExistence type="predicted"/>
<reference evidence="2 4" key="1">
    <citation type="submission" date="2014-04" db="EMBL/GenBank/DDBJ databases">
        <authorList>
            <person name="Bishop-Lilly K.A."/>
            <person name="Broomall S.M."/>
            <person name="Chain P.S."/>
            <person name="Chertkov O."/>
            <person name="Coyne S.R."/>
            <person name="Daligault H.E."/>
            <person name="Davenport K.W."/>
            <person name="Erkkila T."/>
            <person name="Frey K.G."/>
            <person name="Gibbons H.S."/>
            <person name="Gu W."/>
            <person name="Jaissle J."/>
            <person name="Johnson S.L."/>
            <person name="Koroleva G.I."/>
            <person name="Ladner J.T."/>
            <person name="Lo C.-C."/>
            <person name="Minogue T.D."/>
            <person name="Munk C."/>
            <person name="Palacios G.F."/>
            <person name="Redden C.L."/>
            <person name="Rosenzweig C.N."/>
            <person name="Scholz M.B."/>
            <person name="Teshima H."/>
            <person name="Xu Y."/>
        </authorList>
    </citation>
    <scope>NUCLEOTIDE SEQUENCE [LARGE SCALE GENOMIC DNA]</scope>
    <source>
        <strain evidence="2 4">BHP</strain>
    </source>
</reference>
<evidence type="ECO:0000313" key="5">
    <source>
        <dbReference type="Proteomes" id="UP000264294"/>
    </source>
</evidence>
<dbReference type="Proteomes" id="UP000264294">
    <property type="component" value="Unassembled WGS sequence"/>
</dbReference>
<reference evidence="3 5" key="2">
    <citation type="submission" date="2018-08" db="EMBL/GenBank/DDBJ databases">
        <title>Bacillus clarus sp. nov. strain PS00077A.</title>
        <authorList>
            <person name="Mendez Acevedo M."/>
            <person name="Carroll L."/>
            <person name="Mukherjee M."/>
            <person name="Wiedmann M."/>
            <person name="Kovac J."/>
        </authorList>
    </citation>
    <scope>NUCLEOTIDE SEQUENCE [LARGE SCALE GENOMIC DNA]</scope>
    <source>
        <strain evidence="3 5">PS00077A</strain>
    </source>
</reference>
<dbReference type="EMBL" id="JMQC01000008">
    <property type="protein sequence ID" value="KFN02194.1"/>
    <property type="molecule type" value="Genomic_DNA"/>
</dbReference>
<evidence type="ECO:0000313" key="4">
    <source>
        <dbReference type="Proteomes" id="UP000029389"/>
    </source>
</evidence>
<sequence>MYSTPIKRKTPTYTHIQKMNAKTIMIKRLILPRTIVFSFLFKWEIFFYRSIPPKKLFGKYFIIIIAQRTFIKTTIHGKIR</sequence>
<dbReference type="AlphaFoldDB" id="A0A090YTL5"/>
<evidence type="ECO:0000313" key="2">
    <source>
        <dbReference type="EMBL" id="KFN02194.1"/>
    </source>
</evidence>
<protein>
    <submittedName>
        <fullName evidence="2">Uncharacterized protein</fullName>
    </submittedName>
</protein>
<feature type="transmembrane region" description="Helical" evidence="1">
    <location>
        <begin position="30"/>
        <end position="51"/>
    </location>
</feature>
<keyword evidence="5" id="KW-1185">Reference proteome</keyword>
<keyword evidence="1" id="KW-1133">Transmembrane helix</keyword>
<comment type="caution">
    <text evidence="2">The sequence shown here is derived from an EMBL/GenBank/DDBJ whole genome shotgun (WGS) entry which is preliminary data.</text>
</comment>
<accession>A0A090YTL5</accession>
<gene>
    <name evidence="3" type="ORF">D0U04_02055</name>
    <name evidence="2" type="ORF">DJ93_3857</name>
</gene>
<keyword evidence="1" id="KW-0812">Transmembrane</keyword>